<dbReference type="Proteomes" id="UP000324351">
    <property type="component" value="Unassembled WGS sequence"/>
</dbReference>
<name>A0A5B1M7Q9_9ACTN</name>
<evidence type="ECO:0000313" key="3">
    <source>
        <dbReference type="Proteomes" id="UP000324351"/>
    </source>
</evidence>
<dbReference type="Gene3D" id="1.20.1290.10">
    <property type="entry name" value="AhpD-like"/>
    <property type="match status" value="1"/>
</dbReference>
<organism evidence="2 3">
    <name type="scientific">Nocardioides antri</name>
    <dbReference type="NCBI Taxonomy" id="2607659"/>
    <lineage>
        <taxon>Bacteria</taxon>
        <taxon>Bacillati</taxon>
        <taxon>Actinomycetota</taxon>
        <taxon>Actinomycetes</taxon>
        <taxon>Propionibacteriales</taxon>
        <taxon>Nocardioidaceae</taxon>
        <taxon>Nocardioides</taxon>
    </lineage>
</organism>
<dbReference type="RefSeq" id="WP_149748377.1">
    <property type="nucleotide sequence ID" value="NZ_VUJW01000001.1"/>
</dbReference>
<dbReference type="Pfam" id="PF02627">
    <property type="entry name" value="CMD"/>
    <property type="match status" value="1"/>
</dbReference>
<evidence type="ECO:0000313" key="2">
    <source>
        <dbReference type="EMBL" id="KAA1428754.1"/>
    </source>
</evidence>
<reference evidence="2 3" key="2">
    <citation type="submission" date="2019-09" db="EMBL/GenBank/DDBJ databases">
        <authorList>
            <person name="Jin C."/>
        </authorList>
    </citation>
    <scope>NUCLEOTIDE SEQUENCE [LARGE SCALE GENOMIC DNA]</scope>
    <source>
        <strain evidence="2 3">BN140041</strain>
    </source>
</reference>
<protein>
    <submittedName>
        <fullName evidence="2">Carboxymuconolactone decarboxylase family protein</fullName>
    </submittedName>
</protein>
<dbReference type="EMBL" id="VUJW01000001">
    <property type="protein sequence ID" value="KAA1428754.1"/>
    <property type="molecule type" value="Genomic_DNA"/>
</dbReference>
<proteinExistence type="predicted"/>
<dbReference type="NCBIfam" id="TIGR00778">
    <property type="entry name" value="ahpD_dom"/>
    <property type="match status" value="1"/>
</dbReference>
<reference evidence="2 3" key="1">
    <citation type="submission" date="2019-09" db="EMBL/GenBank/DDBJ databases">
        <title>Nocardioides panacisoli sp. nov., isolated from the soil of a ginseng field.</title>
        <authorList>
            <person name="Cho C."/>
        </authorList>
    </citation>
    <scope>NUCLEOTIDE SEQUENCE [LARGE SCALE GENOMIC DNA]</scope>
    <source>
        <strain evidence="2 3">BN140041</strain>
    </source>
</reference>
<dbReference type="PANTHER" id="PTHR35446:SF2">
    <property type="entry name" value="CARBOXYMUCONOLACTONE DECARBOXYLASE-LIKE DOMAIN-CONTAINING PROTEIN"/>
    <property type="match status" value="1"/>
</dbReference>
<evidence type="ECO:0000259" key="1">
    <source>
        <dbReference type="Pfam" id="PF02627"/>
    </source>
</evidence>
<keyword evidence="3" id="KW-1185">Reference proteome</keyword>
<feature type="domain" description="Carboxymuconolactone decarboxylase-like" evidence="1">
    <location>
        <begin position="13"/>
        <end position="98"/>
    </location>
</feature>
<accession>A0A5B1M7Q9</accession>
<dbReference type="GO" id="GO:0051920">
    <property type="term" value="F:peroxiredoxin activity"/>
    <property type="evidence" value="ECO:0007669"/>
    <property type="project" value="InterPro"/>
</dbReference>
<gene>
    <name evidence="2" type="ORF">F0U47_00595</name>
</gene>
<comment type="caution">
    <text evidence="2">The sequence shown here is derived from an EMBL/GenBank/DDBJ whole genome shotgun (WGS) entry which is preliminary data.</text>
</comment>
<dbReference type="InterPro" id="IPR029032">
    <property type="entry name" value="AhpD-like"/>
</dbReference>
<dbReference type="SUPFAM" id="SSF69118">
    <property type="entry name" value="AhpD-like"/>
    <property type="match status" value="1"/>
</dbReference>
<dbReference type="AlphaFoldDB" id="A0A5B1M7Q9"/>
<dbReference type="InterPro" id="IPR003779">
    <property type="entry name" value="CMD-like"/>
</dbReference>
<dbReference type="PANTHER" id="PTHR35446">
    <property type="entry name" value="SI:CH211-175M2.5"/>
    <property type="match status" value="1"/>
</dbReference>
<sequence>MPSFRTNITTHEPDLYKAAIAMAEQAEAAALDAGLSGRLVELVRIRVSQLNGCAFCLRAHTNDALAKNETPERLAVLPAWRETSYFSEIERDALALAEQVTRIADAPAPDAVGTASSPLTAAQAAAVAWVAITINTFNRIAITSHYAVRPAA</sequence>
<dbReference type="InterPro" id="IPR004675">
    <property type="entry name" value="AhpD_core"/>
</dbReference>